<dbReference type="GO" id="GO:0051371">
    <property type="term" value="F:muscle alpha-actinin binding"/>
    <property type="evidence" value="ECO:0007669"/>
    <property type="project" value="TreeGrafter"/>
</dbReference>
<evidence type="ECO:0000256" key="4">
    <source>
        <dbReference type="PROSITE-ProRule" id="PRU00125"/>
    </source>
</evidence>
<name>A0A2S4VJ51_9BASI</name>
<dbReference type="GO" id="GO:0030695">
    <property type="term" value="F:GTPase regulator activity"/>
    <property type="evidence" value="ECO:0007669"/>
    <property type="project" value="UniProtKB-ARBA"/>
</dbReference>
<dbReference type="InterPro" id="IPR001781">
    <property type="entry name" value="Znf_LIM"/>
</dbReference>
<organism evidence="7 8">
    <name type="scientific">Puccinia striiformis</name>
    <dbReference type="NCBI Taxonomy" id="27350"/>
    <lineage>
        <taxon>Eukaryota</taxon>
        <taxon>Fungi</taxon>
        <taxon>Dikarya</taxon>
        <taxon>Basidiomycota</taxon>
        <taxon>Pucciniomycotina</taxon>
        <taxon>Pucciniomycetes</taxon>
        <taxon>Pucciniales</taxon>
        <taxon>Pucciniaceae</taxon>
        <taxon>Puccinia</taxon>
    </lineage>
</organism>
<dbReference type="EMBL" id="PKSL01000054">
    <property type="protein sequence ID" value="POW09562.1"/>
    <property type="molecule type" value="Genomic_DNA"/>
</dbReference>
<dbReference type="Pfam" id="PF00412">
    <property type="entry name" value="LIM"/>
    <property type="match status" value="2"/>
</dbReference>
<dbReference type="SMART" id="SM00132">
    <property type="entry name" value="LIM"/>
    <property type="match status" value="3"/>
</dbReference>
<evidence type="ECO:0000256" key="1">
    <source>
        <dbReference type="ARBA" id="ARBA00022723"/>
    </source>
</evidence>
<feature type="compositionally biased region" description="Polar residues" evidence="5">
    <location>
        <begin position="134"/>
        <end position="144"/>
    </location>
</feature>
<dbReference type="GO" id="GO:0030036">
    <property type="term" value="P:actin cytoskeleton organization"/>
    <property type="evidence" value="ECO:0007669"/>
    <property type="project" value="TreeGrafter"/>
</dbReference>
<protein>
    <recommendedName>
        <fullName evidence="6">LIM zinc-binding domain-containing protein</fullName>
    </recommendedName>
</protein>
<dbReference type="PROSITE" id="PS00478">
    <property type="entry name" value="LIM_DOMAIN_1"/>
    <property type="match status" value="2"/>
</dbReference>
<keyword evidence="8" id="KW-1185">Reference proteome</keyword>
<dbReference type="GO" id="GO:0003779">
    <property type="term" value="F:actin binding"/>
    <property type="evidence" value="ECO:0007669"/>
    <property type="project" value="TreeGrafter"/>
</dbReference>
<dbReference type="CDD" id="cd08368">
    <property type="entry name" value="LIM"/>
    <property type="match status" value="2"/>
</dbReference>
<dbReference type="GO" id="GO:0046872">
    <property type="term" value="F:metal ion binding"/>
    <property type="evidence" value="ECO:0007669"/>
    <property type="project" value="UniProtKB-KW"/>
</dbReference>
<evidence type="ECO:0000256" key="2">
    <source>
        <dbReference type="ARBA" id="ARBA00022833"/>
    </source>
</evidence>
<dbReference type="GO" id="GO:0031941">
    <property type="term" value="C:filamentous actin"/>
    <property type="evidence" value="ECO:0007669"/>
    <property type="project" value="TreeGrafter"/>
</dbReference>
<evidence type="ECO:0000256" key="5">
    <source>
        <dbReference type="SAM" id="MobiDB-lite"/>
    </source>
</evidence>
<keyword evidence="1 4" id="KW-0479">Metal-binding</keyword>
<dbReference type="InterPro" id="IPR050604">
    <property type="entry name" value="PDZ-LIM_domain"/>
</dbReference>
<feature type="region of interest" description="Disordered" evidence="5">
    <location>
        <begin position="134"/>
        <end position="188"/>
    </location>
</feature>
<dbReference type="AlphaFoldDB" id="A0A2S4VJ51"/>
<dbReference type="Gene3D" id="2.10.110.10">
    <property type="entry name" value="Cysteine Rich Protein"/>
    <property type="match status" value="3"/>
</dbReference>
<keyword evidence="3 4" id="KW-0440">LIM domain</keyword>
<feature type="domain" description="LIM zinc-binding" evidence="6">
    <location>
        <begin position="241"/>
        <end position="300"/>
    </location>
</feature>
<accession>A0A2S4VJ51</accession>
<dbReference type="SUPFAM" id="SSF57716">
    <property type="entry name" value="Glucocorticoid receptor-like (DNA-binding domain)"/>
    <property type="match status" value="3"/>
</dbReference>
<dbReference type="VEuPathDB" id="FungiDB:PSHT_02802"/>
<evidence type="ECO:0000256" key="3">
    <source>
        <dbReference type="ARBA" id="ARBA00023038"/>
    </source>
</evidence>
<dbReference type="PANTHER" id="PTHR24214:SF62">
    <property type="entry name" value="LEUPAXIN"/>
    <property type="match status" value="1"/>
</dbReference>
<comment type="caution">
    <text evidence="7">The sequence shown here is derived from an EMBL/GenBank/DDBJ whole genome shotgun (WGS) entry which is preliminary data.</text>
</comment>
<feature type="compositionally biased region" description="Polar residues" evidence="5">
    <location>
        <begin position="52"/>
        <end position="72"/>
    </location>
</feature>
<feature type="compositionally biased region" description="Low complexity" evidence="5">
    <location>
        <begin position="11"/>
        <end position="25"/>
    </location>
</feature>
<evidence type="ECO:0000313" key="7">
    <source>
        <dbReference type="EMBL" id="POW09562.1"/>
    </source>
</evidence>
<feature type="region of interest" description="Disordered" evidence="5">
    <location>
        <begin position="1"/>
        <end position="72"/>
    </location>
</feature>
<gene>
    <name evidence="7" type="ORF">PSTT_06752</name>
</gene>
<proteinExistence type="predicted"/>
<sequence>MSTPLLRRLAQYQQQQQQPEQQQEPSRTKRPLPPTPPLNGTLRNKPLPQPTQPRTQYSSPSRNPLQDQTQSVVDQTNQCLNDVQIVIPQMVFNDDSEQEEEQDLDKQIPRMVITETNKEEEETELPGITITLDPSSSAVANIPSTKKKPFIPGNEGDQRRISGPRQPPTTSTSGSNERPRIITPLSQSSSRVISESRKLVKSIPQMIVTNNPDSSDTEPTDHIDHPTITVGDRKPILGSQLTCAGCLQLIAGRIVNALNKRWHPDCFRCEHCSIVLEHVAFYEQEGKAYCGVDCDELFSLKCYHCNTSINEDSYVTLDDPSLKGGPRHYHKLHLFCSECGDPFIDPKSLEEQSRISKTSSNNIPSRMPALIGDDPKPFVLYNSYPYCEKCDIRLHRPKCFTCKLPICNDFISALDKLFHDSCFVCFECQNQFSNNQFFLKPLSIYFQILILNLNKVFNKYLSVLIVTLEKSSTSLFSLFHSS</sequence>
<reference evidence="7" key="1">
    <citation type="submission" date="2017-12" db="EMBL/GenBank/DDBJ databases">
        <title>Gene loss provides genomic basis for host adaptation in cereal stripe rust fungi.</title>
        <authorList>
            <person name="Xia C."/>
        </authorList>
    </citation>
    <scope>NUCLEOTIDE SEQUENCE [LARGE SCALE GENOMIC DNA]</scope>
    <source>
        <strain evidence="7">93-210</strain>
    </source>
</reference>
<dbReference type="PANTHER" id="PTHR24214">
    <property type="entry name" value="PDZ AND LIM DOMAIN PROTEIN ZASP"/>
    <property type="match status" value="1"/>
</dbReference>
<keyword evidence="2 4" id="KW-0862">Zinc</keyword>
<evidence type="ECO:0000313" key="8">
    <source>
        <dbReference type="Proteomes" id="UP000239156"/>
    </source>
</evidence>
<feature type="domain" description="LIM zinc-binding" evidence="6">
    <location>
        <begin position="397"/>
        <end position="459"/>
    </location>
</feature>
<dbReference type="PROSITE" id="PS50023">
    <property type="entry name" value="LIM_DOMAIN_2"/>
    <property type="match status" value="2"/>
</dbReference>
<dbReference type="GO" id="GO:0001725">
    <property type="term" value="C:stress fiber"/>
    <property type="evidence" value="ECO:0007669"/>
    <property type="project" value="TreeGrafter"/>
</dbReference>
<evidence type="ECO:0000259" key="6">
    <source>
        <dbReference type="PROSITE" id="PS50023"/>
    </source>
</evidence>
<dbReference type="VEuPathDB" id="FungiDB:PSTT_06752"/>
<dbReference type="Proteomes" id="UP000239156">
    <property type="component" value="Unassembled WGS sequence"/>
</dbReference>